<evidence type="ECO:0000256" key="1">
    <source>
        <dbReference type="SAM" id="MobiDB-lite"/>
    </source>
</evidence>
<dbReference type="AlphaFoldDB" id="A0A3N7HRX4"/>
<sequence length="469" mass="48436">MSRPVPPAVPDADRDAWLSEALRHAPDADVAPPASLSEMILREAQAKAKPAEPAPRPPVPWWTRLWVWSAKPAVGAGLASVLVASLVGVMMWDRPLQDSSPRSRTDLPVPAAAPAAPPPPAAAPHEQAATAGAAATAADQVAAQAPVLAKPSAQDKRTPEVVADAMSRKKLEAAVDDAKRRQHELLTDAQRQAEQPAKALAAKEERQRDAALKAEPDALSKAARTAEAMSPAAPAVTVAPKPAAERMAAVPAPVPPPPVAAVPVAPAPALALALAPAPAPAPAPMPSTATAPMAAPAAGLARSRMLAQEAKPGASNFAAGGQPVVRLEEDTQAFVALRAALTAEPAPWTWQRDGGPSHAVDDTLGAFLAQVDVASQAGWASSTEVIVSGQVGPAESELAKSDASAAGKPVVRTVRLLRDGKPAHVLRLAGRSLVWERDGSAPARRTVRVIQLDERQLQALRAALDRLTP</sequence>
<dbReference type="OrthoDB" id="9151663at2"/>
<proteinExistence type="predicted"/>
<feature type="region of interest" description="Disordered" evidence="1">
    <location>
        <begin position="97"/>
        <end position="137"/>
    </location>
</feature>
<dbReference type="RefSeq" id="WP_124541038.1">
    <property type="nucleotide sequence ID" value="NZ_QUSW01000003.1"/>
</dbReference>
<feature type="region of interest" description="Disordered" evidence="1">
    <location>
        <begin position="188"/>
        <end position="219"/>
    </location>
</feature>
<reference evidence="2 3" key="2">
    <citation type="submission" date="2018-12" db="EMBL/GenBank/DDBJ databases">
        <title>Rhizobacter gummiphilus sp. nov., a rubber-degrading bacterium isolated from the soil of a botanical garden in Japan.</title>
        <authorList>
            <person name="Shunsuke S.S."/>
        </authorList>
    </citation>
    <scope>NUCLEOTIDE SEQUENCE [LARGE SCALE GENOMIC DNA]</scope>
    <source>
        <strain evidence="2 3">S-16</strain>
    </source>
</reference>
<comment type="caution">
    <text evidence="2">The sequence shown here is derived from an EMBL/GenBank/DDBJ whole genome shotgun (WGS) entry which is preliminary data.</text>
</comment>
<keyword evidence="3" id="KW-1185">Reference proteome</keyword>
<name>A0A3N7HRX4_9BURK</name>
<evidence type="ECO:0000313" key="3">
    <source>
        <dbReference type="Proteomes" id="UP000267464"/>
    </source>
</evidence>
<feature type="compositionally biased region" description="Basic and acidic residues" evidence="1">
    <location>
        <begin position="201"/>
        <end position="218"/>
    </location>
</feature>
<gene>
    <name evidence="2" type="ORF">DZC73_14560</name>
</gene>
<reference evidence="2 3" key="1">
    <citation type="submission" date="2018-08" db="EMBL/GenBank/DDBJ databases">
        <authorList>
            <person name="Khan S.A."/>
            <person name="Jeon C.O."/>
            <person name="Chun B.H."/>
            <person name="Jeong S.E."/>
        </authorList>
    </citation>
    <scope>NUCLEOTIDE SEQUENCE [LARGE SCALE GENOMIC DNA]</scope>
    <source>
        <strain evidence="2 3">S-16</strain>
    </source>
</reference>
<evidence type="ECO:0000313" key="2">
    <source>
        <dbReference type="EMBL" id="RQP24503.1"/>
    </source>
</evidence>
<accession>A0A3N7HRX4</accession>
<protein>
    <submittedName>
        <fullName evidence="2">Uncharacterized protein</fullName>
    </submittedName>
</protein>
<organism evidence="2 3">
    <name type="scientific">Piscinibacter terrae</name>
    <dbReference type="NCBI Taxonomy" id="2496871"/>
    <lineage>
        <taxon>Bacteria</taxon>
        <taxon>Pseudomonadati</taxon>
        <taxon>Pseudomonadota</taxon>
        <taxon>Betaproteobacteria</taxon>
        <taxon>Burkholderiales</taxon>
        <taxon>Sphaerotilaceae</taxon>
        <taxon>Piscinibacter</taxon>
    </lineage>
</organism>
<dbReference type="EMBL" id="QUSW01000003">
    <property type="protein sequence ID" value="RQP24503.1"/>
    <property type="molecule type" value="Genomic_DNA"/>
</dbReference>
<dbReference type="Proteomes" id="UP000267464">
    <property type="component" value="Unassembled WGS sequence"/>
</dbReference>
<feature type="compositionally biased region" description="Low complexity" evidence="1">
    <location>
        <begin position="123"/>
        <end position="137"/>
    </location>
</feature>